<keyword evidence="6" id="KW-1185">Reference proteome</keyword>
<reference evidence="5" key="1">
    <citation type="journal article" date="2012" name="J. Bacteriol.">
        <title>Genome Sequence of Streptomyces auratus Strain AGR0001, a Phoslactomycin-Producing Actinomycete.</title>
        <authorList>
            <person name="Han X."/>
            <person name="Li M."/>
            <person name="Ding Z."/>
            <person name="Zhao J."/>
            <person name="Ji K."/>
            <person name="Wen M."/>
            <person name="Lu T."/>
        </authorList>
    </citation>
    <scope>NUCLEOTIDE SEQUENCE</scope>
    <source>
        <strain evidence="5">AGR0001</strain>
    </source>
</reference>
<reference evidence="5" key="2">
    <citation type="submission" date="2021-04" db="EMBL/GenBank/DDBJ databases">
        <authorList>
            <person name="Wen M.-L."/>
            <person name="Han X.-L."/>
            <person name="Xiong J."/>
        </authorList>
    </citation>
    <scope>NUCLEOTIDE SEQUENCE</scope>
    <source>
        <strain evidence="5">AGR0001</strain>
    </source>
</reference>
<comment type="catalytic activity">
    <reaction evidence="4">
        <text>D-erythrose 4-phosphate + phosphoenolpyruvate + H2O = 7-phospho-2-dehydro-3-deoxy-D-arabino-heptonate + phosphate</text>
        <dbReference type="Rhea" id="RHEA:14717"/>
        <dbReference type="ChEBI" id="CHEBI:15377"/>
        <dbReference type="ChEBI" id="CHEBI:16897"/>
        <dbReference type="ChEBI" id="CHEBI:43474"/>
        <dbReference type="ChEBI" id="CHEBI:58394"/>
        <dbReference type="ChEBI" id="CHEBI:58702"/>
        <dbReference type="EC" id="2.5.1.54"/>
    </reaction>
</comment>
<dbReference type="EC" id="2.5.1.54" evidence="4"/>
<proteinExistence type="inferred from homology"/>
<dbReference type="Pfam" id="PF01474">
    <property type="entry name" value="DAHP_synth_2"/>
    <property type="match status" value="1"/>
</dbReference>
<keyword evidence="2 4" id="KW-0808">Transferase</keyword>
<feature type="binding site" evidence="3">
    <location>
        <begin position="59"/>
        <end position="60"/>
    </location>
    <ligand>
        <name>phosphoenolpyruvate</name>
        <dbReference type="ChEBI" id="CHEBI:58702"/>
    </ligand>
</feature>
<comment type="similarity">
    <text evidence="1 4">Belongs to the class-II DAHP synthase family.</text>
</comment>
<keyword evidence="4" id="KW-0057">Aromatic amino acid biosynthesis</keyword>
<dbReference type="InterPro" id="IPR002480">
    <property type="entry name" value="DAHP_synth_2"/>
</dbReference>
<evidence type="ECO:0000256" key="3">
    <source>
        <dbReference type="PIRSR" id="PIRSR602480-1"/>
    </source>
</evidence>
<name>A0A8B1NTK6_9ACTN</name>
<dbReference type="GO" id="GO:0008652">
    <property type="term" value="P:amino acid biosynthetic process"/>
    <property type="evidence" value="ECO:0007669"/>
    <property type="project" value="UniProtKB-KW"/>
</dbReference>
<dbReference type="Proteomes" id="UP000009036">
    <property type="component" value="Chromosome"/>
</dbReference>
<feature type="binding site" evidence="3">
    <location>
        <position position="82"/>
    </location>
    <ligand>
        <name>phosphoenolpyruvate</name>
        <dbReference type="ChEBI" id="CHEBI:58702"/>
    </ligand>
</feature>
<gene>
    <name evidence="5" type="ORF">SU9_004900</name>
</gene>
<dbReference type="InterPro" id="IPR013785">
    <property type="entry name" value="Aldolase_TIM"/>
</dbReference>
<evidence type="ECO:0000313" key="5">
    <source>
        <dbReference type="EMBL" id="QTZ90881.1"/>
    </source>
</evidence>
<protein>
    <recommendedName>
        <fullName evidence="4">Phospho-2-dehydro-3-deoxyheptonate aldolase</fullName>
        <ecNumber evidence="4">2.5.1.54</ecNumber>
    </recommendedName>
</protein>
<dbReference type="GO" id="GO:0003849">
    <property type="term" value="F:3-deoxy-7-phosphoheptulonate synthase activity"/>
    <property type="evidence" value="ECO:0007669"/>
    <property type="project" value="UniProtKB-EC"/>
</dbReference>
<sequence>MDRIRALTSPHCQSHVEGDAEFHVSHEALLLDYESALVRTDSDTGRHYAGSGHMVWIGERPGQIDGAHINFAAHIANPVAVKGGPEASADELLALTDIVDPFQEPG</sequence>
<organism evidence="5 6">
    <name type="scientific">Streptomyces auratus AGR0001</name>
    <dbReference type="NCBI Taxonomy" id="1160718"/>
    <lineage>
        <taxon>Bacteria</taxon>
        <taxon>Bacillati</taxon>
        <taxon>Actinomycetota</taxon>
        <taxon>Actinomycetes</taxon>
        <taxon>Kitasatosporales</taxon>
        <taxon>Streptomycetaceae</taxon>
        <taxon>Streptomyces</taxon>
    </lineage>
</organism>
<keyword evidence="4" id="KW-0028">Amino-acid biosynthesis</keyword>
<dbReference type="GO" id="GO:0009073">
    <property type="term" value="P:aromatic amino acid family biosynthetic process"/>
    <property type="evidence" value="ECO:0007669"/>
    <property type="project" value="UniProtKB-KW"/>
</dbReference>
<dbReference type="AlphaFoldDB" id="A0A8B1NTK6"/>
<evidence type="ECO:0000256" key="2">
    <source>
        <dbReference type="ARBA" id="ARBA00022679"/>
    </source>
</evidence>
<dbReference type="PANTHER" id="PTHR21337">
    <property type="entry name" value="PHOSPHO-2-DEHYDRO-3-DEOXYHEPTONATE ALDOLASE 1, 2"/>
    <property type="match status" value="1"/>
</dbReference>
<accession>A0A8B1NTK6</accession>
<dbReference type="EMBL" id="CP072931">
    <property type="protein sequence ID" value="QTZ90881.1"/>
    <property type="molecule type" value="Genomic_DNA"/>
</dbReference>
<comment type="pathway">
    <text evidence="4">Metabolic intermediate biosynthesis; chorismate biosynthesis; chorismate from D-erythrose 4-phosphate and phosphoenolpyruvate: step 1/7.</text>
</comment>
<dbReference type="GO" id="GO:0009423">
    <property type="term" value="P:chorismate biosynthetic process"/>
    <property type="evidence" value="ECO:0007669"/>
    <property type="project" value="UniProtKB-UniPathway"/>
</dbReference>
<evidence type="ECO:0000256" key="4">
    <source>
        <dbReference type="RuleBase" id="RU363071"/>
    </source>
</evidence>
<dbReference type="KEGG" id="sauh:SU9_004900"/>
<dbReference type="Gene3D" id="3.20.20.70">
    <property type="entry name" value="Aldolase class I"/>
    <property type="match status" value="1"/>
</dbReference>
<dbReference type="SUPFAM" id="SSF51569">
    <property type="entry name" value="Aldolase"/>
    <property type="match status" value="1"/>
</dbReference>
<dbReference type="UniPathway" id="UPA00053">
    <property type="reaction ID" value="UER00084"/>
</dbReference>
<dbReference type="PANTHER" id="PTHR21337:SF0">
    <property type="entry name" value="PHOSPHO-2-DEHYDRO-3-DEOXYHEPTONATE ALDOLASE"/>
    <property type="match status" value="1"/>
</dbReference>
<evidence type="ECO:0000313" key="6">
    <source>
        <dbReference type="Proteomes" id="UP000009036"/>
    </source>
</evidence>
<evidence type="ECO:0000256" key="1">
    <source>
        <dbReference type="ARBA" id="ARBA00008911"/>
    </source>
</evidence>